<accession>A0ABS4T5R9</accession>
<sequence>MTETTTRVRCVRTGAPDGIAGTAAQSVRLPEPAARGLIFAD</sequence>
<protein>
    <recommendedName>
        <fullName evidence="3">DUF397 domain-containing protein</fullName>
    </recommendedName>
</protein>
<gene>
    <name evidence="1" type="ORF">JOF56_000187</name>
</gene>
<keyword evidence="2" id="KW-1185">Reference proteome</keyword>
<organism evidence="1 2">
    <name type="scientific">Kibdelosporangium banguiense</name>
    <dbReference type="NCBI Taxonomy" id="1365924"/>
    <lineage>
        <taxon>Bacteria</taxon>
        <taxon>Bacillati</taxon>
        <taxon>Actinomycetota</taxon>
        <taxon>Actinomycetes</taxon>
        <taxon>Pseudonocardiales</taxon>
        <taxon>Pseudonocardiaceae</taxon>
        <taxon>Kibdelosporangium</taxon>
    </lineage>
</organism>
<proteinExistence type="predicted"/>
<evidence type="ECO:0000313" key="1">
    <source>
        <dbReference type="EMBL" id="MBP2319802.1"/>
    </source>
</evidence>
<evidence type="ECO:0008006" key="3">
    <source>
        <dbReference type="Google" id="ProtNLM"/>
    </source>
</evidence>
<name>A0ABS4T5R9_9PSEU</name>
<dbReference type="EMBL" id="JAGINW010000001">
    <property type="protein sequence ID" value="MBP2319802.1"/>
    <property type="molecule type" value="Genomic_DNA"/>
</dbReference>
<reference evidence="1 2" key="1">
    <citation type="submission" date="2021-03" db="EMBL/GenBank/DDBJ databases">
        <title>Sequencing the genomes of 1000 actinobacteria strains.</title>
        <authorList>
            <person name="Klenk H.-P."/>
        </authorList>
    </citation>
    <scope>NUCLEOTIDE SEQUENCE [LARGE SCALE GENOMIC DNA]</scope>
    <source>
        <strain evidence="1 2">DSM 46670</strain>
    </source>
</reference>
<evidence type="ECO:0000313" key="2">
    <source>
        <dbReference type="Proteomes" id="UP001519332"/>
    </source>
</evidence>
<dbReference type="Proteomes" id="UP001519332">
    <property type="component" value="Unassembled WGS sequence"/>
</dbReference>
<dbReference type="RefSeq" id="WP_281065412.1">
    <property type="nucleotide sequence ID" value="NZ_JAGINW010000001.1"/>
</dbReference>
<comment type="caution">
    <text evidence="1">The sequence shown here is derived from an EMBL/GenBank/DDBJ whole genome shotgun (WGS) entry which is preliminary data.</text>
</comment>